<accession>A0ACB9YVI8</accession>
<name>A0ACB9YVI8_9PEZI</name>
<proteinExistence type="predicted"/>
<protein>
    <submittedName>
        <fullName evidence="1">Abc transporter</fullName>
    </submittedName>
</protein>
<dbReference type="EMBL" id="MU393503">
    <property type="protein sequence ID" value="KAI4863455.1"/>
    <property type="molecule type" value="Genomic_DNA"/>
</dbReference>
<comment type="caution">
    <text evidence="1">The sequence shown here is derived from an EMBL/GenBank/DDBJ whole genome shotgun (WGS) entry which is preliminary data.</text>
</comment>
<organism evidence="1 2">
    <name type="scientific">Hypoxylon rubiginosum</name>
    <dbReference type="NCBI Taxonomy" id="110542"/>
    <lineage>
        <taxon>Eukaryota</taxon>
        <taxon>Fungi</taxon>
        <taxon>Dikarya</taxon>
        <taxon>Ascomycota</taxon>
        <taxon>Pezizomycotina</taxon>
        <taxon>Sordariomycetes</taxon>
        <taxon>Xylariomycetidae</taxon>
        <taxon>Xylariales</taxon>
        <taxon>Hypoxylaceae</taxon>
        <taxon>Hypoxylon</taxon>
    </lineage>
</organism>
<gene>
    <name evidence="1" type="ORF">F4820DRAFT_449929</name>
</gene>
<evidence type="ECO:0000313" key="1">
    <source>
        <dbReference type="EMBL" id="KAI4863455.1"/>
    </source>
</evidence>
<keyword evidence="2" id="KW-1185">Reference proteome</keyword>
<dbReference type="Proteomes" id="UP001497700">
    <property type="component" value="Unassembled WGS sequence"/>
</dbReference>
<reference evidence="1 2" key="1">
    <citation type="journal article" date="2022" name="New Phytol.">
        <title>Ecological generalism drives hyperdiversity of secondary metabolite gene clusters in xylarialean endophytes.</title>
        <authorList>
            <person name="Franco M.E.E."/>
            <person name="Wisecaver J.H."/>
            <person name="Arnold A.E."/>
            <person name="Ju Y.M."/>
            <person name="Slot J.C."/>
            <person name="Ahrendt S."/>
            <person name="Moore L.P."/>
            <person name="Eastman K.E."/>
            <person name="Scott K."/>
            <person name="Konkel Z."/>
            <person name="Mondo S.J."/>
            <person name="Kuo A."/>
            <person name="Hayes R.D."/>
            <person name="Haridas S."/>
            <person name="Andreopoulos B."/>
            <person name="Riley R."/>
            <person name="LaButti K."/>
            <person name="Pangilinan J."/>
            <person name="Lipzen A."/>
            <person name="Amirebrahimi M."/>
            <person name="Yan J."/>
            <person name="Adam C."/>
            <person name="Keymanesh K."/>
            <person name="Ng V."/>
            <person name="Louie K."/>
            <person name="Northen T."/>
            <person name="Drula E."/>
            <person name="Henrissat B."/>
            <person name="Hsieh H.M."/>
            <person name="Youens-Clark K."/>
            <person name="Lutzoni F."/>
            <person name="Miadlikowska J."/>
            <person name="Eastwood D.C."/>
            <person name="Hamelin R.C."/>
            <person name="Grigoriev I.V."/>
            <person name="U'Ren J.M."/>
        </authorList>
    </citation>
    <scope>NUCLEOTIDE SEQUENCE [LARGE SCALE GENOMIC DNA]</scope>
    <source>
        <strain evidence="1 2">CBS 119005</strain>
    </source>
</reference>
<evidence type="ECO:0000313" key="2">
    <source>
        <dbReference type="Proteomes" id="UP001497700"/>
    </source>
</evidence>
<sequence length="1500" mass="165332">MDIQQVPLQHTIDYNATTPVPVVGLGSLLSEEWSRREIWQHRTARLSDFIATGHLYIACVALSLLFLLGSVILSYGFYGTKSKSHVSTDSSQETRRPHTPLKYAVTQVVVFAAVLSLAVYTTVQDGYWMQPLALGYVLLLGVSQFVWKPSVVGILLSRHMNWLAAAITFLESVRILVPVTIIGSHGKPSVVECVKLACLVCALMVAFVAPRQLRMKETNLENPASRGTNEKLSPEETCSWFSYYISYGWLTYLTIRGFFRDLAIDDLPPLPSYDAPTIWLQRMREARLKGGKTLKTLCLTFRNDIKTIMVWSVTTAMAEYLAPCAMYHLLSYLENPDSNTVVVHPFVWIALLFIGPMTRSVCYQRSIFTGTRLLVRVKSTMITEIYQVVMRSQSEDTLRLNQTRDKSDDTQGNSVEPTSVKIESLLSYDADAIANAADIFYALTASVVSAAIAMTFLYQLLGWPSLVGVAVLLSLSPTPAMLSGRQSRLHRFVMEATDARLSRISEYLQSIRTLKFFAWEGVASETINAIRATEQQRIWKRNVTSMLIAMTGDMLSLVSLLSMFMSLVLFTDTPLRAPTAFTALALTETLRAQFVWLSKVAQWVAQGHESLQRVDRFFESAVERKRHADGPPRFQNATFSLTSSSNFRLRDISISFREKALNVVTGPTSSGKSSLLLSLLGETTLESGKATCPRDVAYVPQTAYLQNSTIRQNILFYSPYDEQRYKQIIYACDLVEDLAQMPLKDLTHVGEQGSSLSGGQKQRISLARALYSPSPTLLLDDIFSALDGHTTSRVYERCFRSGLLNDRTTILIAHLTAAAEDAALVVSLAQGKLSSSKIGPTNPSKDVKAHWITHQEEINVDVTSELTATPQSEDPPERSEPVDLAIYDINPDATETDEKRASGRVPRRFILRYMYLFGGYTAAALAILNTLLVQAAYFSITLWLSIWTGLSLRDDYPAKATSYLLIYIGTVTAFISLQFLNNYMYQLGGWRAARTMHERLVASVFGAPVRWYDRTPAGRVVNRFGVDVQSLDSFLVDWLRMSLDNGVRLALRLASIASIMPAFAIPAALACLVGAAAGAAYTRAQLSVKRLCAVQASPVFSHFGDTAGGLAVIRARRSGDAVFERLLAGKLAVYLRALEAQYNCNRWVSVRSDFCAAAVAVSAGCIAYYKSGSPGLVGFSLTNAIGLSQTILTLVRNVNELEVELNSFQRVTEYTDIEPEADPAEEASKAESVPAAWPASGHIEFRGVTARYSQGGPDVLRDVTFCARPGQRVAIIGRTGSGKSSTIRSLLRSTDIVSGNITIDGIDVSSIPLKRLRESISFVPQDSVIFSGDIRSNLDPLNKLDETELQSVLTACNLIQAGDIGSQASGPGLSAHTQVAGGGKNFSNGQRQILGLARAMCRRSKVVILDEATASVDHEMDVRMQQLIRSEFSGSTIITIAHRLQTIIDYDQVIVMEEGKVLETGSPAELINREGAFWGMLKNSGDYDELIALARQESQQ</sequence>